<evidence type="ECO:0000259" key="4">
    <source>
        <dbReference type="PROSITE" id="PS01124"/>
    </source>
</evidence>
<dbReference type="PROSITE" id="PS00041">
    <property type="entry name" value="HTH_ARAC_FAMILY_1"/>
    <property type="match status" value="1"/>
</dbReference>
<dbReference type="InterPro" id="IPR020449">
    <property type="entry name" value="Tscrpt_reg_AraC-type_HTH"/>
</dbReference>
<evidence type="ECO:0000313" key="6">
    <source>
        <dbReference type="Proteomes" id="UP000267017"/>
    </source>
</evidence>
<dbReference type="InterPro" id="IPR018062">
    <property type="entry name" value="HTH_AraC-typ_CS"/>
</dbReference>
<keyword evidence="1" id="KW-0805">Transcription regulation</keyword>
<dbReference type="InterPro" id="IPR014710">
    <property type="entry name" value="RmlC-like_jellyroll"/>
</dbReference>
<dbReference type="PROSITE" id="PS01124">
    <property type="entry name" value="HTH_ARAC_FAMILY_2"/>
    <property type="match status" value="1"/>
</dbReference>
<protein>
    <submittedName>
        <fullName evidence="5">AraC family transcriptional regulator</fullName>
    </submittedName>
</protein>
<dbReference type="Proteomes" id="UP000267017">
    <property type="component" value="Unassembled WGS sequence"/>
</dbReference>
<gene>
    <name evidence="5" type="ORF">EHV15_18090</name>
</gene>
<keyword evidence="3" id="KW-0804">Transcription</keyword>
<dbReference type="Gene3D" id="1.10.10.60">
    <property type="entry name" value="Homeodomain-like"/>
    <property type="match status" value="2"/>
</dbReference>
<comment type="caution">
    <text evidence="5">The sequence shown here is derived from an EMBL/GenBank/DDBJ whole genome shotgun (WGS) entry which is preliminary data.</text>
</comment>
<dbReference type="PANTHER" id="PTHR43280">
    <property type="entry name" value="ARAC-FAMILY TRANSCRIPTIONAL REGULATOR"/>
    <property type="match status" value="1"/>
</dbReference>
<organism evidence="5 6">
    <name type="scientific">Paenibacillus oralis</name>
    <dbReference type="NCBI Taxonomy" id="2490856"/>
    <lineage>
        <taxon>Bacteria</taxon>
        <taxon>Bacillati</taxon>
        <taxon>Bacillota</taxon>
        <taxon>Bacilli</taxon>
        <taxon>Bacillales</taxon>
        <taxon>Paenibacillaceae</taxon>
        <taxon>Paenibacillus</taxon>
    </lineage>
</organism>
<dbReference type="Pfam" id="PF12833">
    <property type="entry name" value="HTH_18"/>
    <property type="match status" value="1"/>
</dbReference>
<dbReference type="GO" id="GO:0043565">
    <property type="term" value="F:sequence-specific DNA binding"/>
    <property type="evidence" value="ECO:0007669"/>
    <property type="project" value="InterPro"/>
</dbReference>
<dbReference type="AlphaFoldDB" id="A0A3P3U2N7"/>
<name>A0A3P3U2N7_9BACL</name>
<dbReference type="SMART" id="SM00342">
    <property type="entry name" value="HTH_ARAC"/>
    <property type="match status" value="1"/>
</dbReference>
<sequence length="291" mass="33155">MSVRRSSYVMSGESFFEPGVPIYVNRAFETFELTEHSHEFIEITYVSEGAGVHYIDSEAVPVEHGTLFFIPVGRSHVFRPKTLKKDRPLIVYNCLFPAVYLTELRAGFPEAADICELFTDERLPWLSMKDATGEYQAMFREMYREFSAKPPGYLAVLASLVMRILTGLYRHRLQLGTSNGDRPQWLTVDEAVAYINRNYATELKLGELAAKANLSARQFSRLFQRQTGMNFTDYVQSIRMDAACRLLTGGRSSVGEIAAAVGYADLKFFHRLFKKKIGTTPKQYRKMFSQG</sequence>
<dbReference type="Pfam" id="PF02311">
    <property type="entry name" value="AraC_binding"/>
    <property type="match status" value="1"/>
</dbReference>
<dbReference type="InterPro" id="IPR037923">
    <property type="entry name" value="HTH-like"/>
</dbReference>
<feature type="domain" description="HTH araC/xylS-type" evidence="4">
    <location>
        <begin position="189"/>
        <end position="287"/>
    </location>
</feature>
<evidence type="ECO:0000256" key="2">
    <source>
        <dbReference type="ARBA" id="ARBA00023125"/>
    </source>
</evidence>
<evidence type="ECO:0000256" key="3">
    <source>
        <dbReference type="ARBA" id="ARBA00023163"/>
    </source>
</evidence>
<proteinExistence type="predicted"/>
<dbReference type="PANTHER" id="PTHR43280:SF28">
    <property type="entry name" value="HTH-TYPE TRANSCRIPTIONAL ACTIVATOR RHAS"/>
    <property type="match status" value="1"/>
</dbReference>
<dbReference type="PRINTS" id="PR00032">
    <property type="entry name" value="HTHARAC"/>
</dbReference>
<dbReference type="SUPFAM" id="SSF51215">
    <property type="entry name" value="Regulatory protein AraC"/>
    <property type="match status" value="1"/>
</dbReference>
<keyword evidence="2" id="KW-0238">DNA-binding</keyword>
<reference evidence="5 6" key="1">
    <citation type="submission" date="2018-11" db="EMBL/GenBank/DDBJ databases">
        <title>Genome sequencing of Paenibacillus sp. KCOM 3021 (= ChDC PVNT-B20).</title>
        <authorList>
            <person name="Kook J.-K."/>
            <person name="Park S.-N."/>
            <person name="Lim Y.K."/>
        </authorList>
    </citation>
    <scope>NUCLEOTIDE SEQUENCE [LARGE SCALE GENOMIC DNA]</scope>
    <source>
        <strain evidence="5 6">KCOM 3021</strain>
    </source>
</reference>
<dbReference type="EMBL" id="RRCN01000001">
    <property type="protein sequence ID" value="RRJ64622.1"/>
    <property type="molecule type" value="Genomic_DNA"/>
</dbReference>
<dbReference type="OrthoDB" id="2582835at2"/>
<accession>A0A3P3U2N7</accession>
<dbReference type="InterPro" id="IPR018060">
    <property type="entry name" value="HTH_AraC"/>
</dbReference>
<dbReference type="RefSeq" id="WP_128632425.1">
    <property type="nucleotide sequence ID" value="NZ_RRCN01000001.1"/>
</dbReference>
<dbReference type="SUPFAM" id="SSF46689">
    <property type="entry name" value="Homeodomain-like"/>
    <property type="match status" value="2"/>
</dbReference>
<evidence type="ECO:0000256" key="1">
    <source>
        <dbReference type="ARBA" id="ARBA00023015"/>
    </source>
</evidence>
<evidence type="ECO:0000313" key="5">
    <source>
        <dbReference type="EMBL" id="RRJ64622.1"/>
    </source>
</evidence>
<dbReference type="InterPro" id="IPR003313">
    <property type="entry name" value="AraC-bd"/>
</dbReference>
<keyword evidence="6" id="KW-1185">Reference proteome</keyword>
<dbReference type="InterPro" id="IPR009057">
    <property type="entry name" value="Homeodomain-like_sf"/>
</dbReference>
<dbReference type="GO" id="GO:0003700">
    <property type="term" value="F:DNA-binding transcription factor activity"/>
    <property type="evidence" value="ECO:0007669"/>
    <property type="project" value="InterPro"/>
</dbReference>
<dbReference type="Gene3D" id="2.60.120.10">
    <property type="entry name" value="Jelly Rolls"/>
    <property type="match status" value="1"/>
</dbReference>